<gene>
    <name evidence="1" type="ORF">CS063_00295</name>
</gene>
<evidence type="ECO:0000313" key="2">
    <source>
        <dbReference type="Proteomes" id="UP000224460"/>
    </source>
</evidence>
<evidence type="ECO:0000313" key="1">
    <source>
        <dbReference type="EMBL" id="PHV71951.1"/>
    </source>
</evidence>
<comment type="caution">
    <text evidence="1">The sequence shown here is derived from an EMBL/GenBank/DDBJ whole genome shotgun (WGS) entry which is preliminary data.</text>
</comment>
<organism evidence="1 2">
    <name type="scientific">Sporanaerobium hydrogeniformans</name>
    <dbReference type="NCBI Taxonomy" id="3072179"/>
    <lineage>
        <taxon>Bacteria</taxon>
        <taxon>Bacillati</taxon>
        <taxon>Bacillota</taxon>
        <taxon>Clostridia</taxon>
        <taxon>Lachnospirales</taxon>
        <taxon>Lachnospiraceae</taxon>
        <taxon>Sporanaerobium</taxon>
    </lineage>
</organism>
<reference evidence="1" key="1">
    <citation type="submission" date="2017-10" db="EMBL/GenBank/DDBJ databases">
        <title>Genome sequence of cellulolytic Lachnospiraceae bacterium XHS1971 isolated from hotspring sediment.</title>
        <authorList>
            <person name="Vasudevan G."/>
            <person name="Joshi A.J."/>
            <person name="Hivarkar S."/>
            <person name="Lanjekar V.B."/>
            <person name="Dhakephalkar P.K."/>
            <person name="Dagar S."/>
        </authorList>
    </citation>
    <scope>NUCLEOTIDE SEQUENCE</scope>
    <source>
        <strain evidence="1">XHS1971</strain>
    </source>
</reference>
<dbReference type="EMBL" id="PEDL01000001">
    <property type="protein sequence ID" value="PHV71951.1"/>
    <property type="molecule type" value="Genomic_DNA"/>
</dbReference>
<name>A0AC61DGY1_9FIRM</name>
<proteinExistence type="predicted"/>
<dbReference type="Proteomes" id="UP000224460">
    <property type="component" value="Unassembled WGS sequence"/>
</dbReference>
<protein>
    <submittedName>
        <fullName evidence="1">SEC-C domain-containing protein</fullName>
    </submittedName>
</protein>
<sequence>MTLYEEWNNYGEDSKEKSVEEYKKVVEDYLARERDVYDYLLSHRDEVVEGTISELGKRFNMNDVEFLGFVDGINSSLVAGEYNLEDFNGESVVKLEYDLAKLYWNMLDAKAEWLYGLPQWQTLLTDEERATIKRDYNKTKTVVKEKKVGRNEPCPCGSGKKYKQCCGK</sequence>
<accession>A0AC61DGY1</accession>
<keyword evidence="2" id="KW-1185">Reference proteome</keyword>